<feature type="domain" description="Amidase" evidence="2">
    <location>
        <begin position="37"/>
        <end position="458"/>
    </location>
</feature>
<comment type="similarity">
    <text evidence="1">Belongs to the amidase family.</text>
</comment>
<dbReference type="InterPro" id="IPR036928">
    <property type="entry name" value="AS_sf"/>
</dbReference>
<dbReference type="PANTHER" id="PTHR11895:SF7">
    <property type="entry name" value="GLUTAMYL-TRNA(GLN) AMIDOTRANSFERASE SUBUNIT A, MITOCHONDRIAL"/>
    <property type="match status" value="1"/>
</dbReference>
<dbReference type="Proteomes" id="UP000322499">
    <property type="component" value="Unassembled WGS sequence"/>
</dbReference>
<organism evidence="3 4">
    <name type="scientific">Blastococcus xanthinilyticus</name>
    <dbReference type="NCBI Taxonomy" id="1564164"/>
    <lineage>
        <taxon>Bacteria</taxon>
        <taxon>Bacillati</taxon>
        <taxon>Actinomycetota</taxon>
        <taxon>Actinomycetes</taxon>
        <taxon>Geodermatophilales</taxon>
        <taxon>Geodermatophilaceae</taxon>
        <taxon>Blastococcus</taxon>
    </lineage>
</organism>
<dbReference type="InterPro" id="IPR020556">
    <property type="entry name" value="Amidase_CS"/>
</dbReference>
<evidence type="ECO:0000256" key="1">
    <source>
        <dbReference type="ARBA" id="ARBA00009199"/>
    </source>
</evidence>
<comment type="caution">
    <text evidence="3">The sequence shown here is derived from an EMBL/GenBank/DDBJ whole genome shotgun (WGS) entry which is preliminary data.</text>
</comment>
<reference evidence="3 4" key="1">
    <citation type="submission" date="2019-07" db="EMBL/GenBank/DDBJ databases">
        <title>Genomic Encyclopedia of Archaeal and Bacterial Type Strains, Phase II (KMG-II): from individual species to whole genera.</title>
        <authorList>
            <person name="Goeker M."/>
        </authorList>
    </citation>
    <scope>NUCLEOTIDE SEQUENCE [LARGE SCALE GENOMIC DNA]</scope>
    <source>
        <strain evidence="3 4">DSM 46842</strain>
    </source>
</reference>
<evidence type="ECO:0000259" key="2">
    <source>
        <dbReference type="Pfam" id="PF01425"/>
    </source>
</evidence>
<keyword evidence="3" id="KW-0808">Transferase</keyword>
<proteinExistence type="inferred from homology"/>
<sequence>MPSEKDVDLRMSHNDLLFVPATRAAALIRAKELSPVEYVDAVLDAIDTGDADVNAFATVTAESARAAARRAEQAVIDGAELGPLHGVPVNIKDLFATAGVRTAYGSVVYADNVPDHDDVLVQRLDSAGAIMVGKSTTPEFGHKGVTDSPVFGVTRNPWDLSRAAGGSSGGAAAAVAAGFGPLGLGTDGAGSIRIPAGACGVVGLKPTTGAVPYEQASDVFANYAAAGPLTRTVADAALMMECLTGPTPIDPWTLGGGRPRRLPQLTGNDLSGVRIGYVPRMANTSVAEDVQDRTAATLAALADLGAQVDEVGSGLDWSPEAARVLYFAHQFVAYGPFRDEYGDRLDPTLIDFIEKGSVYTVRDYRLAGLARSALYRSVQALFEQVDFLVTPTLPTTAPAAVDSADSREPRLMNGWNAYLYPFNLTGHPAASVPSGFGDDGLPTGLQIVGPWWADADVLRLGAVVESVRPWAQHRPPAR</sequence>
<keyword evidence="4" id="KW-1185">Reference proteome</keyword>
<dbReference type="Pfam" id="PF01425">
    <property type="entry name" value="Amidase"/>
    <property type="match status" value="1"/>
</dbReference>
<dbReference type="InterPro" id="IPR023631">
    <property type="entry name" value="Amidase_dom"/>
</dbReference>
<dbReference type="AlphaFoldDB" id="A0A5S5D4H7"/>
<dbReference type="Gene3D" id="3.90.1300.10">
    <property type="entry name" value="Amidase signature (AS) domain"/>
    <property type="match status" value="1"/>
</dbReference>
<dbReference type="InterPro" id="IPR000120">
    <property type="entry name" value="Amidase"/>
</dbReference>
<dbReference type="PROSITE" id="PS00571">
    <property type="entry name" value="AMIDASES"/>
    <property type="match status" value="1"/>
</dbReference>
<dbReference type="GO" id="GO:0016740">
    <property type="term" value="F:transferase activity"/>
    <property type="evidence" value="ECO:0007669"/>
    <property type="project" value="UniProtKB-KW"/>
</dbReference>
<name>A0A5S5D4H7_9ACTN</name>
<protein>
    <submittedName>
        <fullName evidence="3">Amidase/aspartyl-tRNA(Asn)/glutamyl-tRNA(Gln) amidotransferase subunit A</fullName>
    </submittedName>
</protein>
<dbReference type="EMBL" id="VNHW01000002">
    <property type="protein sequence ID" value="TYP89589.1"/>
    <property type="molecule type" value="Genomic_DNA"/>
</dbReference>
<dbReference type="SUPFAM" id="SSF75304">
    <property type="entry name" value="Amidase signature (AS) enzymes"/>
    <property type="match status" value="1"/>
</dbReference>
<evidence type="ECO:0000313" key="4">
    <source>
        <dbReference type="Proteomes" id="UP000322499"/>
    </source>
</evidence>
<accession>A0A5S5D4H7</accession>
<gene>
    <name evidence="3" type="ORF">BD833_10262</name>
</gene>
<evidence type="ECO:0000313" key="3">
    <source>
        <dbReference type="EMBL" id="TYP89589.1"/>
    </source>
</evidence>
<dbReference type="PANTHER" id="PTHR11895">
    <property type="entry name" value="TRANSAMIDASE"/>
    <property type="match status" value="1"/>
</dbReference>